<protein>
    <submittedName>
        <fullName evidence="2">Phosphatidylinositol transfer protein PDR16</fullName>
    </submittedName>
</protein>
<dbReference type="SMART" id="SM00516">
    <property type="entry name" value="SEC14"/>
    <property type="match status" value="1"/>
</dbReference>
<dbReference type="GO" id="GO:0008526">
    <property type="term" value="F:phosphatidylinositol transfer activity"/>
    <property type="evidence" value="ECO:0007669"/>
    <property type="project" value="TreeGrafter"/>
</dbReference>
<evidence type="ECO:0000259" key="1">
    <source>
        <dbReference type="PROSITE" id="PS50191"/>
    </source>
</evidence>
<dbReference type="STRING" id="86049.A0A1C1C9H8"/>
<dbReference type="InterPro" id="IPR052578">
    <property type="entry name" value="PI_Transfer_CRAL-TRIO"/>
</dbReference>
<dbReference type="InterPro" id="IPR036865">
    <property type="entry name" value="CRAL-TRIO_dom_sf"/>
</dbReference>
<dbReference type="SMART" id="SM01100">
    <property type="entry name" value="CRAL_TRIO_N"/>
    <property type="match status" value="1"/>
</dbReference>
<dbReference type="GO" id="GO:0008289">
    <property type="term" value="F:lipid binding"/>
    <property type="evidence" value="ECO:0007669"/>
    <property type="project" value="UniProtKB-ARBA"/>
</dbReference>
<dbReference type="Gene3D" id="3.40.525.10">
    <property type="entry name" value="CRAL-TRIO lipid binding domain"/>
    <property type="match status" value="1"/>
</dbReference>
<dbReference type="AlphaFoldDB" id="A0A1C1C9H8"/>
<gene>
    <name evidence="2" type="primary">PDR16</name>
    <name evidence="2" type="ORF">CLCR_05971</name>
</gene>
<evidence type="ECO:0000313" key="3">
    <source>
        <dbReference type="Proteomes" id="UP000094526"/>
    </source>
</evidence>
<organism evidence="2 3">
    <name type="scientific">Cladophialophora carrionii</name>
    <dbReference type="NCBI Taxonomy" id="86049"/>
    <lineage>
        <taxon>Eukaryota</taxon>
        <taxon>Fungi</taxon>
        <taxon>Dikarya</taxon>
        <taxon>Ascomycota</taxon>
        <taxon>Pezizomycotina</taxon>
        <taxon>Eurotiomycetes</taxon>
        <taxon>Chaetothyriomycetidae</taxon>
        <taxon>Chaetothyriales</taxon>
        <taxon>Herpotrichiellaceae</taxon>
        <taxon>Cladophialophora</taxon>
    </lineage>
</organism>
<keyword evidence="3" id="KW-1185">Reference proteome</keyword>
<reference evidence="3" key="1">
    <citation type="submission" date="2015-07" db="EMBL/GenBank/DDBJ databases">
        <authorList>
            <person name="Teixeira M.M."/>
            <person name="Souza R.C."/>
            <person name="Almeida L.G."/>
            <person name="Vicente V.A."/>
            <person name="de Hoog S."/>
            <person name="Bocca A.L."/>
            <person name="de Almeida S.R."/>
            <person name="Vasconcelos A.T."/>
            <person name="Felipe M.S."/>
        </authorList>
    </citation>
    <scope>NUCLEOTIDE SEQUENCE [LARGE SCALE GENOMIC DNA]</scope>
    <source>
        <strain evidence="3">KSF</strain>
    </source>
</reference>
<dbReference type="InterPro" id="IPR011074">
    <property type="entry name" value="CRAL/TRIO_N_dom"/>
</dbReference>
<sequence length="402" mass="45092">MSVDVANNATLPNGSADPEKAAADLATRVGQVKIEDDTTQAVDIPVHDVKGANEIAVAANGIQAEEQPETPSSALKLNLPRTAADGLIKTPLAEPLETSKPAVRPALTAEQETKYAALYKNVSAWTEIPETSAKGSKSTAMTDSERMFLTRECLLRYLRATSWNVAQAETRLRNTLVWRREYGLEKHTKDYISIENATGKQLILGWDNEGRTCQYMRPSKQNTERSDRQIQHLVFMLERSIDMMPCGQETLALLINFAETKSGQGATLSQGKQTLNILQNHYPERLGRALVTNVPFYIWGFFKLITPFIDPLTREKIKFNEDSGIHVPREQLLKESGGLVEFEYDHEIYWPALNDLCELKRQQYRARWEKGGKRIGEYEGYLKGGDEKSLAEREVEAGQSSA</sequence>
<dbReference type="Proteomes" id="UP000094526">
    <property type="component" value="Unassembled WGS sequence"/>
</dbReference>
<accession>A0A1C1C9H8</accession>
<dbReference type="PROSITE" id="PS50191">
    <property type="entry name" value="CRAL_TRIO"/>
    <property type="match status" value="1"/>
</dbReference>
<dbReference type="InterPro" id="IPR036273">
    <property type="entry name" value="CRAL/TRIO_N_dom_sf"/>
</dbReference>
<dbReference type="Pfam" id="PF03765">
    <property type="entry name" value="CRAL_TRIO_N"/>
    <property type="match status" value="1"/>
</dbReference>
<comment type="caution">
    <text evidence="2">The sequence shown here is derived from an EMBL/GenBank/DDBJ whole genome shotgun (WGS) entry which is preliminary data.</text>
</comment>
<dbReference type="CDD" id="cd00170">
    <property type="entry name" value="SEC14"/>
    <property type="match status" value="1"/>
</dbReference>
<dbReference type="InterPro" id="IPR001251">
    <property type="entry name" value="CRAL-TRIO_dom"/>
</dbReference>
<name>A0A1C1C9H8_9EURO</name>
<dbReference type="eggNOG" id="KOG1470">
    <property type="taxonomic scope" value="Eukaryota"/>
</dbReference>
<dbReference type="OrthoDB" id="75724at2759"/>
<dbReference type="PANTHER" id="PTHR45824">
    <property type="entry name" value="GH16843P"/>
    <property type="match status" value="1"/>
</dbReference>
<proteinExistence type="predicted"/>
<dbReference type="VEuPathDB" id="FungiDB:CLCR_05971"/>
<dbReference type="Pfam" id="PF00650">
    <property type="entry name" value="CRAL_TRIO"/>
    <property type="match status" value="1"/>
</dbReference>
<dbReference type="PANTHER" id="PTHR45824:SF29">
    <property type="entry name" value="GH16843P"/>
    <property type="match status" value="1"/>
</dbReference>
<dbReference type="FunFam" id="3.40.525.10:FF:000013">
    <property type="entry name" value="Phosphatidylinositol transfer protein PDR16"/>
    <property type="match status" value="1"/>
</dbReference>
<dbReference type="GO" id="GO:0071944">
    <property type="term" value="C:cell periphery"/>
    <property type="evidence" value="ECO:0007669"/>
    <property type="project" value="UniProtKB-ARBA"/>
</dbReference>
<evidence type="ECO:0000313" key="2">
    <source>
        <dbReference type="EMBL" id="OCT45175.1"/>
    </source>
</evidence>
<dbReference type="SUPFAM" id="SSF46938">
    <property type="entry name" value="CRAL/TRIO N-terminal domain"/>
    <property type="match status" value="1"/>
</dbReference>
<dbReference type="SUPFAM" id="SSF52087">
    <property type="entry name" value="CRAL/TRIO domain"/>
    <property type="match status" value="1"/>
</dbReference>
<dbReference type="VEuPathDB" id="FungiDB:G647_07833"/>
<dbReference type="EMBL" id="LGRB01000020">
    <property type="protein sequence ID" value="OCT45175.1"/>
    <property type="molecule type" value="Genomic_DNA"/>
</dbReference>
<feature type="domain" description="CRAL-TRIO" evidence="1">
    <location>
        <begin position="191"/>
        <end position="344"/>
    </location>
</feature>